<gene>
    <name evidence="9" type="ORF">NCTC10437_02753</name>
</gene>
<dbReference type="InterPro" id="IPR031475">
    <property type="entry name" value="NBD_C"/>
</dbReference>
<evidence type="ECO:0000313" key="9">
    <source>
        <dbReference type="EMBL" id="VEG54973.1"/>
    </source>
</evidence>
<evidence type="ECO:0000256" key="2">
    <source>
        <dbReference type="ARBA" id="ARBA00022679"/>
    </source>
</evidence>
<dbReference type="Pfam" id="PF17042">
    <property type="entry name" value="NBD_C"/>
    <property type="match status" value="1"/>
</dbReference>
<dbReference type="Proteomes" id="UP000279306">
    <property type="component" value="Chromosome"/>
</dbReference>
<sequence>MHDVSVVTVFEDDEYAAGLAEPGSTCFILTNTRSLSESTAVEVNTDVSASLYALGQTFGGPMEVVSRGDSTLRGHIIAEIRAIDATRRRVTGAGFDGILLIPAYFEAGRFTAGDIHWASVGGTPTPVGDTEFAQDATFGYTSSTLRDFVAEKSGGTITADEVHSITLDDIRIGGPQKVAEILHGVTGGAFVVVNATDYADLEIVVLGLLEVQAQGRSFGYRSGPSFVRALAGLDPQEPLSAQQIWPAGNPGGHGLVVVGSHVGLTSRQVVKAQERGGMAEAELHVPALIDADSRDEHVAEVARHVIDALATSDVLLFTSRTLMRGGDADDSLAIARTVSTAVIDVVRASLAARPAWIVAKGGITSHDVAVRGLGIRRAEVIGQLFPGIVSVFRPIEAAPEAVGIPYVVFAGNVGDDDTLADVVDLFAGRR</sequence>
<keyword evidence="3" id="KW-0547">Nucleotide-binding</keyword>
<accession>A0A448IRB4</accession>
<dbReference type="Gene3D" id="3.40.50.10840">
    <property type="entry name" value="Putative sugar-binding, N-terminal domain"/>
    <property type="match status" value="1"/>
</dbReference>
<dbReference type="KEGG" id="mauu:NCTC10437_02753"/>
<name>A0A448IRB4_MYCAU</name>
<dbReference type="InterPro" id="IPR037051">
    <property type="entry name" value="4-carb_acid_sugar_kinase_N_sf"/>
</dbReference>
<evidence type="ECO:0000256" key="6">
    <source>
        <dbReference type="ARBA" id="ARBA00023277"/>
    </source>
</evidence>
<keyword evidence="2" id="KW-0808">Transferase</keyword>
<reference evidence="9 10" key="1">
    <citation type="submission" date="2018-12" db="EMBL/GenBank/DDBJ databases">
        <authorList>
            <consortium name="Pathogen Informatics"/>
        </authorList>
    </citation>
    <scope>NUCLEOTIDE SEQUENCE [LARGE SCALE GENOMIC DNA]</scope>
    <source>
        <strain evidence="9 10">NCTC10437</strain>
    </source>
</reference>
<feature type="domain" description="Four-carbon acid sugar kinase nucleotide binding" evidence="8">
    <location>
        <begin position="255"/>
        <end position="419"/>
    </location>
</feature>
<dbReference type="STRING" id="1791.GCA_001049355_04609"/>
<dbReference type="GO" id="GO:0005524">
    <property type="term" value="F:ATP binding"/>
    <property type="evidence" value="ECO:0007669"/>
    <property type="project" value="UniProtKB-KW"/>
</dbReference>
<protein>
    <submittedName>
        <fullName evidence="9">Uncharacterized protein conserved in bacteria</fullName>
    </submittedName>
</protein>
<evidence type="ECO:0000256" key="1">
    <source>
        <dbReference type="ARBA" id="ARBA00005715"/>
    </source>
</evidence>
<dbReference type="EMBL" id="LR134356">
    <property type="protein sequence ID" value="VEG54973.1"/>
    <property type="molecule type" value="Genomic_DNA"/>
</dbReference>
<evidence type="ECO:0000256" key="3">
    <source>
        <dbReference type="ARBA" id="ARBA00022741"/>
    </source>
</evidence>
<evidence type="ECO:0000256" key="4">
    <source>
        <dbReference type="ARBA" id="ARBA00022777"/>
    </source>
</evidence>
<organism evidence="9 10">
    <name type="scientific">Mycolicibacterium aurum</name>
    <name type="common">Mycobacterium aurum</name>
    <dbReference type="NCBI Taxonomy" id="1791"/>
    <lineage>
        <taxon>Bacteria</taxon>
        <taxon>Bacillati</taxon>
        <taxon>Actinomycetota</taxon>
        <taxon>Actinomycetes</taxon>
        <taxon>Mycobacteriales</taxon>
        <taxon>Mycobacteriaceae</taxon>
        <taxon>Mycolicibacterium</taxon>
    </lineage>
</organism>
<keyword evidence="4" id="KW-0418">Kinase</keyword>
<dbReference type="Gene3D" id="3.40.980.20">
    <property type="entry name" value="Four-carbon acid sugar kinase, nucleotide binding domain"/>
    <property type="match status" value="1"/>
</dbReference>
<evidence type="ECO:0000313" key="10">
    <source>
        <dbReference type="Proteomes" id="UP000279306"/>
    </source>
</evidence>
<keyword evidence="10" id="KW-1185">Reference proteome</keyword>
<feature type="domain" description="Four-carbon acid sugar kinase N-terminal" evidence="7">
    <location>
        <begin position="2"/>
        <end position="230"/>
    </location>
</feature>
<comment type="similarity">
    <text evidence="1">Belongs to the four-carbon acid sugar kinase family.</text>
</comment>
<proteinExistence type="inferred from homology"/>
<evidence type="ECO:0000256" key="5">
    <source>
        <dbReference type="ARBA" id="ARBA00022840"/>
    </source>
</evidence>
<dbReference type="AlphaFoldDB" id="A0A448IRB4"/>
<dbReference type="GO" id="GO:0016301">
    <property type="term" value="F:kinase activity"/>
    <property type="evidence" value="ECO:0007669"/>
    <property type="project" value="UniProtKB-KW"/>
</dbReference>
<dbReference type="InterPro" id="IPR010737">
    <property type="entry name" value="4-carb_acid_sugar_kinase_N"/>
</dbReference>
<evidence type="ECO:0000259" key="8">
    <source>
        <dbReference type="Pfam" id="PF17042"/>
    </source>
</evidence>
<dbReference type="SUPFAM" id="SSF142764">
    <property type="entry name" value="YgbK-like"/>
    <property type="match status" value="1"/>
</dbReference>
<keyword evidence="6" id="KW-0119">Carbohydrate metabolism</keyword>
<evidence type="ECO:0000259" key="7">
    <source>
        <dbReference type="Pfam" id="PF07005"/>
    </source>
</evidence>
<keyword evidence="5" id="KW-0067">ATP-binding</keyword>
<dbReference type="Pfam" id="PF07005">
    <property type="entry name" value="SBD_N"/>
    <property type="match status" value="1"/>
</dbReference>
<dbReference type="InterPro" id="IPR042213">
    <property type="entry name" value="NBD_C_sf"/>
</dbReference>